<gene>
    <name evidence="7" type="primary">surA</name>
    <name evidence="9" type="ORF">PG1C_02140</name>
</gene>
<dbReference type="AlphaFoldDB" id="A0A0C5J7B6"/>
<evidence type="ECO:0000256" key="6">
    <source>
        <dbReference type="ARBA" id="ARBA00023235"/>
    </source>
</evidence>
<comment type="subcellular location">
    <subcellularLocation>
        <location evidence="7">Periplasm</location>
    </subcellularLocation>
    <text evidence="7">Is capable of associating with the outer membrane.</text>
</comment>
<dbReference type="Gene3D" id="3.10.50.40">
    <property type="match status" value="2"/>
</dbReference>
<dbReference type="GO" id="GO:0042277">
    <property type="term" value="F:peptide binding"/>
    <property type="evidence" value="ECO:0007669"/>
    <property type="project" value="InterPro"/>
</dbReference>
<keyword evidence="5 7" id="KW-0143">Chaperone</keyword>
<evidence type="ECO:0000256" key="4">
    <source>
        <dbReference type="ARBA" id="ARBA00023110"/>
    </source>
</evidence>
<dbReference type="PROSITE" id="PS01096">
    <property type="entry name" value="PPIC_PPIASE_1"/>
    <property type="match status" value="1"/>
</dbReference>
<evidence type="ECO:0000256" key="3">
    <source>
        <dbReference type="ARBA" id="ARBA00022764"/>
    </source>
</evidence>
<dbReference type="Gene3D" id="1.10.4030.10">
    <property type="entry name" value="Porin chaperone SurA, peptide-binding domain"/>
    <property type="match status" value="1"/>
</dbReference>
<evidence type="ECO:0000259" key="8">
    <source>
        <dbReference type="PROSITE" id="PS50198"/>
    </source>
</evidence>
<name>A0A0C5J7B6_9PROT</name>
<dbReference type="PANTHER" id="PTHR47637">
    <property type="entry name" value="CHAPERONE SURA"/>
    <property type="match status" value="1"/>
</dbReference>
<dbReference type="RefSeq" id="WP_202635807.1">
    <property type="nucleotide sequence ID" value="NZ_CP010554.1"/>
</dbReference>
<dbReference type="SUPFAM" id="SSF54534">
    <property type="entry name" value="FKBP-like"/>
    <property type="match status" value="2"/>
</dbReference>
<dbReference type="PROSITE" id="PS50198">
    <property type="entry name" value="PPIC_PPIASE_2"/>
    <property type="match status" value="2"/>
</dbReference>
<dbReference type="HAMAP" id="MF_01183">
    <property type="entry name" value="Chaperone_SurA"/>
    <property type="match status" value="1"/>
</dbReference>
<keyword evidence="6 7" id="KW-0413">Isomerase</keyword>
<dbReference type="EMBL" id="CP010554">
    <property type="protein sequence ID" value="AJP47593.1"/>
    <property type="molecule type" value="Genomic_DNA"/>
</dbReference>
<feature type="domain" description="PpiC" evidence="8">
    <location>
        <begin position="180"/>
        <end position="281"/>
    </location>
</feature>
<keyword evidence="4 7" id="KW-0697">Rotamase</keyword>
<dbReference type="InterPro" id="IPR050280">
    <property type="entry name" value="OMP_Chaperone_SurA"/>
</dbReference>
<organism evidence="9 10">
    <name type="scientific">Rugosibacter aromaticivorans</name>
    <dbReference type="NCBI Taxonomy" id="1565605"/>
    <lineage>
        <taxon>Bacteria</taxon>
        <taxon>Pseudomonadati</taxon>
        <taxon>Pseudomonadota</taxon>
        <taxon>Betaproteobacteria</taxon>
        <taxon>Nitrosomonadales</taxon>
        <taxon>Sterolibacteriaceae</taxon>
        <taxon>Rugosibacter</taxon>
    </lineage>
</organism>
<sequence length="440" mass="49145" precursor="true">MNIRSPLAVLLIFIAALSMPMSARARSASPVEVDRIVAVVNDEVITLQELQSRLASVERQMREQNVPLPPKSVIERQMLDRMISDRVQLQDAKETGLSVTDGELEDAIRRIAESNKLTLAAFRAALEKDGISWDKFREEIRSEITLSRLRDREVARRVSISDGEIENYINNPDSGAKSDNVAVNISHIVLRLPENPTPDQLMRIGARAQSALDQIRRGEDFAKVAASFSEAPDGLKGGALGLRPLDRLPALYADAVKKLQPGDVSEILRSPAGFHIIKLTEKRNGETNPLAVAAKQTHVRHILIKVNELVSAAEAEHKILSLKERLDNGADFADLARQYSNDLSASKGGDLGWLYAGDTVPEFEAAMDALKINQISGPVQSPFGFHLIQVLERRTGEMSLERQRMIARQVLRDRKADEVYQDWVRQLRDRAYVEDRLEDL</sequence>
<reference evidence="9 10" key="1">
    <citation type="journal article" date="2015" name="Genome Announc.">
        <title>Complete Genome Sequence of a Novel Bacterium within the Family Rhodocyclaceae That Degrades Polycyclic Aromatic Hydrocarbons.</title>
        <authorList>
            <person name="Singleton D.R."/>
            <person name="Dickey A.N."/>
            <person name="Scholl E.H."/>
            <person name="Wright F.A."/>
            <person name="Aitken M.D."/>
        </authorList>
    </citation>
    <scope>NUCLEOTIDE SEQUENCE [LARGE SCALE GENOMIC DNA]</scope>
    <source>
        <strain evidence="10">PG1-Ca6</strain>
    </source>
</reference>
<dbReference type="Pfam" id="PF13616">
    <property type="entry name" value="Rotamase_3"/>
    <property type="match status" value="1"/>
</dbReference>
<dbReference type="InterPro" id="IPR015391">
    <property type="entry name" value="SurA_N"/>
</dbReference>
<dbReference type="PATRIC" id="fig|1565605.3.peg.441"/>
<proteinExistence type="inferred from homology"/>
<dbReference type="GO" id="GO:0003755">
    <property type="term" value="F:peptidyl-prolyl cis-trans isomerase activity"/>
    <property type="evidence" value="ECO:0007669"/>
    <property type="project" value="UniProtKB-UniRule"/>
</dbReference>
<dbReference type="Pfam" id="PF09312">
    <property type="entry name" value="SurA_N"/>
    <property type="match status" value="1"/>
</dbReference>
<dbReference type="GO" id="GO:0051082">
    <property type="term" value="F:unfolded protein binding"/>
    <property type="evidence" value="ECO:0007669"/>
    <property type="project" value="UniProtKB-UniRule"/>
</dbReference>
<dbReference type="InterPro" id="IPR023034">
    <property type="entry name" value="PPIase_SurA"/>
</dbReference>
<dbReference type="Pfam" id="PF00639">
    <property type="entry name" value="Rotamase"/>
    <property type="match status" value="1"/>
</dbReference>
<dbReference type="GO" id="GO:0050821">
    <property type="term" value="P:protein stabilization"/>
    <property type="evidence" value="ECO:0007669"/>
    <property type="project" value="InterPro"/>
</dbReference>
<dbReference type="InterPro" id="IPR027304">
    <property type="entry name" value="Trigger_fact/SurA_dom_sf"/>
</dbReference>
<protein>
    <recommendedName>
        <fullName evidence="7">Chaperone SurA</fullName>
    </recommendedName>
    <alternativeName>
        <fullName evidence="7">Peptidyl-prolyl cis-trans isomerase SurA</fullName>
        <shortName evidence="7">PPIase SurA</shortName>
        <ecNumber evidence="7">5.2.1.8</ecNumber>
    </alternativeName>
    <alternativeName>
        <fullName evidence="7">Rotamase SurA</fullName>
    </alternativeName>
</protein>
<feature type="signal peptide" evidence="7">
    <location>
        <begin position="1"/>
        <end position="25"/>
    </location>
</feature>
<comment type="catalytic activity">
    <reaction evidence="7">
        <text>[protein]-peptidylproline (omega=180) = [protein]-peptidylproline (omega=0)</text>
        <dbReference type="Rhea" id="RHEA:16237"/>
        <dbReference type="Rhea" id="RHEA-COMP:10747"/>
        <dbReference type="Rhea" id="RHEA-COMP:10748"/>
        <dbReference type="ChEBI" id="CHEBI:83833"/>
        <dbReference type="ChEBI" id="CHEBI:83834"/>
        <dbReference type="EC" id="5.2.1.8"/>
    </reaction>
</comment>
<evidence type="ECO:0000256" key="1">
    <source>
        <dbReference type="ARBA" id="ARBA00022729"/>
    </source>
</evidence>
<evidence type="ECO:0000256" key="5">
    <source>
        <dbReference type="ARBA" id="ARBA00023186"/>
    </source>
</evidence>
<evidence type="ECO:0000313" key="10">
    <source>
        <dbReference type="Proteomes" id="UP000061603"/>
    </source>
</evidence>
<dbReference type="KEGG" id="rbu:PG1C_02140"/>
<feature type="domain" description="PpiC" evidence="8">
    <location>
        <begin position="294"/>
        <end position="392"/>
    </location>
</feature>
<evidence type="ECO:0000256" key="7">
    <source>
        <dbReference type="HAMAP-Rule" id="MF_01183"/>
    </source>
</evidence>
<accession>A0A0C5J7B6</accession>
<keyword evidence="10" id="KW-1185">Reference proteome</keyword>
<dbReference type="InterPro" id="IPR046357">
    <property type="entry name" value="PPIase_dom_sf"/>
</dbReference>
<dbReference type="STRING" id="1565605.PG1C_02140"/>
<dbReference type="GO" id="GO:0043165">
    <property type="term" value="P:Gram-negative-bacterium-type cell outer membrane assembly"/>
    <property type="evidence" value="ECO:0007669"/>
    <property type="project" value="InterPro"/>
</dbReference>
<comment type="function">
    <text evidence="7">Chaperone involved in the correct folding and assembly of outer membrane proteins. Recognizes specific patterns of aromatic residues and the orientation of their side chains, which are found more frequently in integral outer membrane proteins. May act in both early periplasmic and late outer membrane-associated steps of protein maturation.</text>
</comment>
<evidence type="ECO:0000256" key="2">
    <source>
        <dbReference type="ARBA" id="ARBA00022737"/>
    </source>
</evidence>
<dbReference type="InterPro" id="IPR023058">
    <property type="entry name" value="PPIase_PpiC_CS"/>
</dbReference>
<dbReference type="Proteomes" id="UP000061603">
    <property type="component" value="Chromosome"/>
</dbReference>
<feature type="chain" id="PRO_5008985395" description="Chaperone SurA" evidence="7">
    <location>
        <begin position="26"/>
        <end position="440"/>
    </location>
</feature>
<dbReference type="GO" id="GO:0006457">
    <property type="term" value="P:protein folding"/>
    <property type="evidence" value="ECO:0007669"/>
    <property type="project" value="UniProtKB-UniRule"/>
</dbReference>
<dbReference type="PANTHER" id="PTHR47637:SF1">
    <property type="entry name" value="CHAPERONE SURA"/>
    <property type="match status" value="1"/>
</dbReference>
<dbReference type="HOGENOM" id="CLU_034646_11_0_4"/>
<dbReference type="InterPro" id="IPR000297">
    <property type="entry name" value="PPIase_PpiC"/>
</dbReference>
<keyword evidence="1 7" id="KW-0732">Signal</keyword>
<keyword evidence="2 7" id="KW-0677">Repeat</keyword>
<evidence type="ECO:0000313" key="9">
    <source>
        <dbReference type="EMBL" id="AJP47593.1"/>
    </source>
</evidence>
<comment type="domain">
    <text evidence="7">The PPIase activity resides only in the second parvulin domain. The N-terminal region and the C-terminal tail are necessary and sufficient for the chaperone activity of SurA. The PPIase activity is dispensable for SurA to function as a chaperone. The N-terminal region and the C-terminal tail are also required for porin recognition.</text>
</comment>
<dbReference type="SUPFAM" id="SSF109998">
    <property type="entry name" value="Triger factor/SurA peptide-binding domain-like"/>
    <property type="match status" value="1"/>
</dbReference>
<keyword evidence="3 7" id="KW-0574">Periplasm</keyword>
<dbReference type="EC" id="5.2.1.8" evidence="7"/>
<dbReference type="GO" id="GO:0030288">
    <property type="term" value="C:outer membrane-bounded periplasmic space"/>
    <property type="evidence" value="ECO:0007669"/>
    <property type="project" value="InterPro"/>
</dbReference>